<keyword evidence="1" id="KW-0472">Membrane</keyword>
<proteinExistence type="predicted"/>
<keyword evidence="4" id="KW-1185">Reference proteome</keyword>
<dbReference type="STRING" id="641665.GCA_002104455_03281"/>
<dbReference type="Pfam" id="PF03372">
    <property type="entry name" value="Exo_endo_phos"/>
    <property type="match status" value="1"/>
</dbReference>
<dbReference type="AlphaFoldDB" id="A0A1H7MRK8"/>
<gene>
    <name evidence="3" type="ORF">SAMN05216262_106105</name>
</gene>
<dbReference type="Proteomes" id="UP000199297">
    <property type="component" value="Unassembled WGS sequence"/>
</dbReference>
<organism evidence="3 4">
    <name type="scientific">Colwellia chukchiensis</name>
    <dbReference type="NCBI Taxonomy" id="641665"/>
    <lineage>
        <taxon>Bacteria</taxon>
        <taxon>Pseudomonadati</taxon>
        <taxon>Pseudomonadota</taxon>
        <taxon>Gammaproteobacteria</taxon>
        <taxon>Alteromonadales</taxon>
        <taxon>Colwelliaceae</taxon>
        <taxon>Colwellia</taxon>
    </lineage>
</organism>
<dbReference type="NCBIfam" id="NF003840">
    <property type="entry name" value="PRK05421.1-2"/>
    <property type="match status" value="1"/>
</dbReference>
<protein>
    <submittedName>
        <fullName evidence="3">Uncharacterized conserved protein YafD, endonuclease/exonuclease/phosphatase (EEP) superfamily</fullName>
    </submittedName>
</protein>
<dbReference type="GO" id="GO:0004527">
    <property type="term" value="F:exonuclease activity"/>
    <property type="evidence" value="ECO:0007669"/>
    <property type="project" value="UniProtKB-KW"/>
</dbReference>
<name>A0A1H7MRK8_9GAMM</name>
<feature type="domain" description="Endonuclease/exonuclease/phosphatase" evidence="2">
    <location>
        <begin position="67"/>
        <end position="272"/>
    </location>
</feature>
<keyword evidence="3" id="KW-0269">Exonuclease</keyword>
<dbReference type="InterPro" id="IPR036691">
    <property type="entry name" value="Endo/exonu/phosph_ase_sf"/>
</dbReference>
<keyword evidence="3" id="KW-0255">Endonuclease</keyword>
<dbReference type="EMBL" id="FOBI01000006">
    <property type="protein sequence ID" value="SEL13824.1"/>
    <property type="molecule type" value="Genomic_DNA"/>
</dbReference>
<evidence type="ECO:0000313" key="4">
    <source>
        <dbReference type="Proteomes" id="UP000199297"/>
    </source>
</evidence>
<evidence type="ECO:0000259" key="2">
    <source>
        <dbReference type="Pfam" id="PF03372"/>
    </source>
</evidence>
<accession>A0A1H7MRK8</accession>
<dbReference type="GO" id="GO:0004519">
    <property type="term" value="F:endonuclease activity"/>
    <property type="evidence" value="ECO:0007669"/>
    <property type="project" value="UniProtKB-KW"/>
</dbReference>
<keyword evidence="3" id="KW-0540">Nuclease</keyword>
<feature type="transmembrane region" description="Helical" evidence="1">
    <location>
        <begin position="7"/>
        <end position="25"/>
    </location>
</feature>
<keyword evidence="1" id="KW-0812">Transmembrane</keyword>
<dbReference type="InterPro" id="IPR005135">
    <property type="entry name" value="Endo/exonuclease/phosphatase"/>
</dbReference>
<reference evidence="4" key="1">
    <citation type="submission" date="2016-10" db="EMBL/GenBank/DDBJ databases">
        <authorList>
            <person name="Varghese N."/>
            <person name="Submissions S."/>
        </authorList>
    </citation>
    <scope>NUCLEOTIDE SEQUENCE [LARGE SCALE GENOMIC DNA]</scope>
    <source>
        <strain evidence="4">CGMCC 1.9127</strain>
    </source>
</reference>
<sequence length="281" mass="31469">MSRLKQYSAIILTFAFVVVLTYLLVVRIPNSAQLNVNQNVIQQGHLPCYNNLTATSIDLNGALDVLVWNIYKQSRANWRQALEHYSQTSQLVLLQEVSMTTAFKNYVNQSSWFSSHVDAFSALGVSSGVLTLSVQPPLRACAYIANEPWILLPKSAIYSVFRLSDQRELVVVNLHSVNFSFGILAYKQQIAYLTAALKKHQGPVIFAGDLNTWSAERNQLITQMLSELALVAVNFSPDKRTQFMSGLALDHVYYRQLTLVSAAVPLTDASDHSPMLVKFRL</sequence>
<dbReference type="OrthoDB" id="9793162at2"/>
<dbReference type="RefSeq" id="WP_085284788.1">
    <property type="nucleotide sequence ID" value="NZ_FOBI01000006.1"/>
</dbReference>
<dbReference type="NCBIfam" id="NF003842">
    <property type="entry name" value="PRK05421.1-4"/>
    <property type="match status" value="1"/>
</dbReference>
<evidence type="ECO:0000313" key="3">
    <source>
        <dbReference type="EMBL" id="SEL13824.1"/>
    </source>
</evidence>
<dbReference type="SUPFAM" id="SSF56219">
    <property type="entry name" value="DNase I-like"/>
    <property type="match status" value="1"/>
</dbReference>
<evidence type="ECO:0000256" key="1">
    <source>
        <dbReference type="SAM" id="Phobius"/>
    </source>
</evidence>
<dbReference type="Gene3D" id="3.60.10.10">
    <property type="entry name" value="Endonuclease/exonuclease/phosphatase"/>
    <property type="match status" value="1"/>
</dbReference>
<keyword evidence="1" id="KW-1133">Transmembrane helix</keyword>
<keyword evidence="3" id="KW-0378">Hydrolase</keyword>